<keyword evidence="6" id="KW-1133">Transmembrane helix</keyword>
<dbReference type="PANTHER" id="PTHR24416:SF550">
    <property type="entry name" value="FIBROBLAST GROWTH FACTOR RECEPTOR HOMOLOG 1-RELATED"/>
    <property type="match status" value="1"/>
</dbReference>
<dbReference type="EMBL" id="UYWX01023223">
    <property type="protein sequence ID" value="VDM36194.1"/>
    <property type="molecule type" value="Genomic_DNA"/>
</dbReference>
<keyword evidence="7" id="KW-0472">Membrane</keyword>
<dbReference type="InterPro" id="IPR000719">
    <property type="entry name" value="Prot_kinase_dom"/>
</dbReference>
<dbReference type="OrthoDB" id="5984265at2759"/>
<evidence type="ECO:0000313" key="11">
    <source>
        <dbReference type="EMBL" id="VDM36194.1"/>
    </source>
</evidence>
<keyword evidence="12" id="KW-1185">Reference proteome</keyword>
<evidence type="ECO:0000256" key="3">
    <source>
        <dbReference type="ARBA" id="ARBA00022729"/>
    </source>
</evidence>
<dbReference type="PROSITE" id="PS00107">
    <property type="entry name" value="PROTEIN_KINASE_ATP"/>
    <property type="match status" value="1"/>
</dbReference>
<accession>A0A0R3XCF4</accession>
<keyword evidence="2" id="KW-0812">Transmembrane</keyword>
<reference evidence="11 12" key="2">
    <citation type="submission" date="2018-11" db="EMBL/GenBank/DDBJ databases">
        <authorList>
            <consortium name="Pathogen Informatics"/>
        </authorList>
    </citation>
    <scope>NUCLEOTIDE SEQUENCE [LARGE SCALE GENOMIC DNA]</scope>
</reference>
<dbReference type="Pfam" id="PF07714">
    <property type="entry name" value="PK_Tyr_Ser-Thr"/>
    <property type="match status" value="1"/>
</dbReference>
<dbReference type="SUPFAM" id="SSF56112">
    <property type="entry name" value="Protein kinase-like (PK-like)"/>
    <property type="match status" value="1"/>
</dbReference>
<dbReference type="PANTHER" id="PTHR24416">
    <property type="entry name" value="TYROSINE-PROTEIN KINASE RECEPTOR"/>
    <property type="match status" value="1"/>
</dbReference>
<keyword evidence="5 9" id="KW-0067">ATP-binding</keyword>
<evidence type="ECO:0000256" key="1">
    <source>
        <dbReference type="ARBA" id="ARBA00004167"/>
    </source>
</evidence>
<name>A0A0R3XCF4_HYDTA</name>
<reference evidence="13" key="1">
    <citation type="submission" date="2017-02" db="UniProtKB">
        <authorList>
            <consortium name="WormBaseParasite"/>
        </authorList>
    </citation>
    <scope>IDENTIFICATION</scope>
</reference>
<dbReference type="InterPro" id="IPR011009">
    <property type="entry name" value="Kinase-like_dom_sf"/>
</dbReference>
<dbReference type="InterPro" id="IPR050122">
    <property type="entry name" value="RTK"/>
</dbReference>
<evidence type="ECO:0000313" key="13">
    <source>
        <dbReference type="WBParaSite" id="TTAC_0001123101-mRNA-1"/>
    </source>
</evidence>
<dbReference type="GO" id="GO:0007169">
    <property type="term" value="P:cell surface receptor protein tyrosine kinase signaling pathway"/>
    <property type="evidence" value="ECO:0007669"/>
    <property type="project" value="TreeGrafter"/>
</dbReference>
<evidence type="ECO:0000256" key="4">
    <source>
        <dbReference type="ARBA" id="ARBA00022741"/>
    </source>
</evidence>
<proteinExistence type="predicted"/>
<dbReference type="InterPro" id="IPR017441">
    <property type="entry name" value="Protein_kinase_ATP_BS"/>
</dbReference>
<feature type="domain" description="Protein kinase" evidence="10">
    <location>
        <begin position="14"/>
        <end position="99"/>
    </location>
</feature>
<dbReference type="Proteomes" id="UP000274429">
    <property type="component" value="Unassembled WGS sequence"/>
</dbReference>
<evidence type="ECO:0000256" key="5">
    <source>
        <dbReference type="ARBA" id="ARBA00022840"/>
    </source>
</evidence>
<gene>
    <name evidence="11" type="ORF">TTAC_LOCUS11214</name>
</gene>
<keyword evidence="3" id="KW-0732">Signal</keyword>
<comment type="subcellular location">
    <subcellularLocation>
        <location evidence="1">Membrane</location>
        <topology evidence="1">Single-pass membrane protein</topology>
    </subcellularLocation>
</comment>
<dbReference type="STRING" id="6205.A0A0R3XCF4"/>
<evidence type="ECO:0000256" key="8">
    <source>
        <dbReference type="ARBA" id="ARBA00023170"/>
    </source>
</evidence>
<evidence type="ECO:0000256" key="7">
    <source>
        <dbReference type="ARBA" id="ARBA00023136"/>
    </source>
</evidence>
<evidence type="ECO:0000313" key="12">
    <source>
        <dbReference type="Proteomes" id="UP000274429"/>
    </source>
</evidence>
<dbReference type="GO" id="GO:0004714">
    <property type="term" value="F:transmembrane receptor protein tyrosine kinase activity"/>
    <property type="evidence" value="ECO:0007669"/>
    <property type="project" value="TreeGrafter"/>
</dbReference>
<dbReference type="InterPro" id="IPR001245">
    <property type="entry name" value="Ser-Thr/Tyr_kinase_cat_dom"/>
</dbReference>
<evidence type="ECO:0000259" key="10">
    <source>
        <dbReference type="PROSITE" id="PS50011"/>
    </source>
</evidence>
<dbReference type="GO" id="GO:0005524">
    <property type="term" value="F:ATP binding"/>
    <property type="evidence" value="ECO:0007669"/>
    <property type="project" value="UniProtKB-UniRule"/>
</dbReference>
<dbReference type="GO" id="GO:0005886">
    <property type="term" value="C:plasma membrane"/>
    <property type="evidence" value="ECO:0007669"/>
    <property type="project" value="TreeGrafter"/>
</dbReference>
<dbReference type="PROSITE" id="PS50011">
    <property type="entry name" value="PROTEIN_KINASE_DOM"/>
    <property type="match status" value="1"/>
</dbReference>
<dbReference type="WBParaSite" id="TTAC_0001123101-mRNA-1">
    <property type="protein sequence ID" value="TTAC_0001123101-mRNA-1"/>
    <property type="gene ID" value="TTAC_0001123101"/>
</dbReference>
<keyword evidence="4 9" id="KW-0547">Nucleotide-binding</keyword>
<keyword evidence="8" id="KW-0675">Receptor</keyword>
<evidence type="ECO:0000256" key="9">
    <source>
        <dbReference type="PROSITE-ProRule" id="PRU10141"/>
    </source>
</evidence>
<sequence length="99" mass="10630">MPFDPAYEVPMNRVKVERRLGEGAFGLVFGGTAAHLPGGIAGPLPVAVKTLRASSSEDDVVAFVQAIEMMKFVGKHENVIQLYATSNYDGGLRSIVPIR</sequence>
<evidence type="ECO:0000256" key="6">
    <source>
        <dbReference type="ARBA" id="ARBA00022989"/>
    </source>
</evidence>
<organism evidence="13">
    <name type="scientific">Hydatigena taeniaeformis</name>
    <name type="common">Feline tapeworm</name>
    <name type="synonym">Taenia taeniaeformis</name>
    <dbReference type="NCBI Taxonomy" id="6205"/>
    <lineage>
        <taxon>Eukaryota</taxon>
        <taxon>Metazoa</taxon>
        <taxon>Spiralia</taxon>
        <taxon>Lophotrochozoa</taxon>
        <taxon>Platyhelminthes</taxon>
        <taxon>Cestoda</taxon>
        <taxon>Eucestoda</taxon>
        <taxon>Cyclophyllidea</taxon>
        <taxon>Taeniidae</taxon>
        <taxon>Hydatigera</taxon>
    </lineage>
</organism>
<dbReference type="AlphaFoldDB" id="A0A0R3XCF4"/>
<evidence type="ECO:0000256" key="2">
    <source>
        <dbReference type="ARBA" id="ARBA00022692"/>
    </source>
</evidence>
<protein>
    <submittedName>
        <fullName evidence="13">Protein kinase domain-containing protein</fullName>
    </submittedName>
</protein>
<dbReference type="GO" id="GO:0043235">
    <property type="term" value="C:receptor complex"/>
    <property type="evidence" value="ECO:0007669"/>
    <property type="project" value="TreeGrafter"/>
</dbReference>
<feature type="binding site" evidence="9">
    <location>
        <position position="49"/>
    </location>
    <ligand>
        <name>ATP</name>
        <dbReference type="ChEBI" id="CHEBI:30616"/>
    </ligand>
</feature>
<dbReference type="Gene3D" id="3.30.200.20">
    <property type="entry name" value="Phosphorylase Kinase, domain 1"/>
    <property type="match status" value="1"/>
</dbReference>